<dbReference type="PANTHER" id="PTHR38926">
    <property type="entry name" value="F-BOX DOMAIN CONTAINING PROTEIN, EXPRESSED"/>
    <property type="match status" value="1"/>
</dbReference>
<feature type="domain" description="F-box" evidence="1">
    <location>
        <begin position="20"/>
        <end position="67"/>
    </location>
</feature>
<dbReference type="InterPro" id="IPR036047">
    <property type="entry name" value="F-box-like_dom_sf"/>
</dbReference>
<evidence type="ECO:0000259" key="1">
    <source>
        <dbReference type="PROSITE" id="PS50181"/>
    </source>
</evidence>
<dbReference type="Pfam" id="PF12937">
    <property type="entry name" value="F-box-like"/>
    <property type="match status" value="1"/>
</dbReference>
<dbReference type="CDD" id="cd22164">
    <property type="entry name" value="F-box_AtSKIP19-like"/>
    <property type="match status" value="1"/>
</dbReference>
<dbReference type="OrthoDB" id="2095648at2759"/>
<name>A0A9D4WTG8_PEA</name>
<dbReference type="InterPro" id="IPR006553">
    <property type="entry name" value="Leu-rich_rpt_Cys-con_subtyp"/>
</dbReference>
<dbReference type="Gene3D" id="1.20.1280.50">
    <property type="match status" value="1"/>
</dbReference>
<organism evidence="2 3">
    <name type="scientific">Pisum sativum</name>
    <name type="common">Garden pea</name>
    <name type="synonym">Lathyrus oleraceus</name>
    <dbReference type="NCBI Taxonomy" id="3888"/>
    <lineage>
        <taxon>Eukaryota</taxon>
        <taxon>Viridiplantae</taxon>
        <taxon>Streptophyta</taxon>
        <taxon>Embryophyta</taxon>
        <taxon>Tracheophyta</taxon>
        <taxon>Spermatophyta</taxon>
        <taxon>Magnoliopsida</taxon>
        <taxon>eudicotyledons</taxon>
        <taxon>Gunneridae</taxon>
        <taxon>Pentapetalae</taxon>
        <taxon>rosids</taxon>
        <taxon>fabids</taxon>
        <taxon>Fabales</taxon>
        <taxon>Fabaceae</taxon>
        <taxon>Papilionoideae</taxon>
        <taxon>50 kb inversion clade</taxon>
        <taxon>NPAAA clade</taxon>
        <taxon>Hologalegina</taxon>
        <taxon>IRL clade</taxon>
        <taxon>Fabeae</taxon>
        <taxon>Lathyrus</taxon>
    </lineage>
</organism>
<dbReference type="AlphaFoldDB" id="A0A9D4WTG8"/>
<dbReference type="SMART" id="SM00367">
    <property type="entry name" value="LRR_CC"/>
    <property type="match status" value="4"/>
</dbReference>
<proteinExistence type="predicted"/>
<dbReference type="EMBL" id="JAMSHJ010000005">
    <property type="protein sequence ID" value="KAI5407343.1"/>
    <property type="molecule type" value="Genomic_DNA"/>
</dbReference>
<dbReference type="InterPro" id="IPR032675">
    <property type="entry name" value="LRR_dom_sf"/>
</dbReference>
<dbReference type="Gramene" id="Psat5g121640.1">
    <property type="protein sequence ID" value="Psat5g121640.1.cds"/>
    <property type="gene ID" value="Psat5g121640"/>
</dbReference>
<sequence length="284" mass="32455">MKIASCSIHSMEKEDDAKPFPNWLELPRKIITNILQRLDTIDIVKSVCGVCPLWWNICKDPSLWRTINMTSFTCGLLFHNDLVKICHYAVERSCGHLEDVDIEYFCTDELLECISENAGNLRRLRLLDCQLVTDKGFSAAVRKLAQLEEVDISFCNLVKESLEVLGRSCPLLKSLKFVTRGIEYFGYYDDDNAEAFAIAETMSGLRHLNIRGNLIRDVGLIAILDGCPLLESLNIAECSNLHLSGSLWKRCRDQIKNVRQWTPFNEEGHLPYQESLLRTILRSL</sequence>
<keyword evidence="3" id="KW-1185">Reference proteome</keyword>
<evidence type="ECO:0000313" key="2">
    <source>
        <dbReference type="EMBL" id="KAI5407343.1"/>
    </source>
</evidence>
<dbReference type="PANTHER" id="PTHR38926:SF2">
    <property type="entry name" value="F-BOX_LRR-REPEAT PROTEIN 21-RELATED"/>
    <property type="match status" value="1"/>
</dbReference>
<dbReference type="SUPFAM" id="SSF81383">
    <property type="entry name" value="F-box domain"/>
    <property type="match status" value="1"/>
</dbReference>
<dbReference type="PROSITE" id="PS50181">
    <property type="entry name" value="FBOX"/>
    <property type="match status" value="1"/>
</dbReference>
<dbReference type="Proteomes" id="UP001058974">
    <property type="component" value="Chromosome 5"/>
</dbReference>
<reference evidence="2 3" key="1">
    <citation type="journal article" date="2022" name="Nat. Genet.">
        <title>Improved pea reference genome and pan-genome highlight genomic features and evolutionary characteristics.</title>
        <authorList>
            <person name="Yang T."/>
            <person name="Liu R."/>
            <person name="Luo Y."/>
            <person name="Hu S."/>
            <person name="Wang D."/>
            <person name="Wang C."/>
            <person name="Pandey M.K."/>
            <person name="Ge S."/>
            <person name="Xu Q."/>
            <person name="Li N."/>
            <person name="Li G."/>
            <person name="Huang Y."/>
            <person name="Saxena R.K."/>
            <person name="Ji Y."/>
            <person name="Li M."/>
            <person name="Yan X."/>
            <person name="He Y."/>
            <person name="Liu Y."/>
            <person name="Wang X."/>
            <person name="Xiang C."/>
            <person name="Varshney R.K."/>
            <person name="Ding H."/>
            <person name="Gao S."/>
            <person name="Zong X."/>
        </authorList>
    </citation>
    <scope>NUCLEOTIDE SEQUENCE [LARGE SCALE GENOMIC DNA]</scope>
    <source>
        <strain evidence="2 3">cv. Zhongwan 6</strain>
    </source>
</reference>
<gene>
    <name evidence="2" type="ORF">KIW84_053555</name>
</gene>
<dbReference type="InterPro" id="IPR001810">
    <property type="entry name" value="F-box_dom"/>
</dbReference>
<accession>A0A9D4WTG8</accession>
<dbReference type="Gene3D" id="3.80.10.10">
    <property type="entry name" value="Ribonuclease Inhibitor"/>
    <property type="match status" value="2"/>
</dbReference>
<evidence type="ECO:0000313" key="3">
    <source>
        <dbReference type="Proteomes" id="UP001058974"/>
    </source>
</evidence>
<dbReference type="Gramene" id="Psat05G0355500-T1">
    <property type="protein sequence ID" value="KAI5407343.1"/>
    <property type="gene ID" value="KIW84_053555"/>
</dbReference>
<dbReference type="SUPFAM" id="SSF52047">
    <property type="entry name" value="RNI-like"/>
    <property type="match status" value="1"/>
</dbReference>
<protein>
    <recommendedName>
        <fullName evidence="1">F-box domain-containing protein</fullName>
    </recommendedName>
</protein>
<comment type="caution">
    <text evidence="2">The sequence shown here is derived from an EMBL/GenBank/DDBJ whole genome shotgun (WGS) entry which is preliminary data.</text>
</comment>